<dbReference type="NCBIfam" id="NF010539">
    <property type="entry name" value="PRK13927.1"/>
    <property type="match status" value="1"/>
</dbReference>
<evidence type="ECO:0000313" key="7">
    <source>
        <dbReference type="EMBL" id="SET39357.1"/>
    </source>
</evidence>
<dbReference type="PANTHER" id="PTHR42749">
    <property type="entry name" value="CELL SHAPE-DETERMINING PROTEIN MREB"/>
    <property type="match status" value="1"/>
</dbReference>
<evidence type="ECO:0000313" key="8">
    <source>
        <dbReference type="Proteomes" id="UP000199800"/>
    </source>
</evidence>
<reference evidence="7 8" key="1">
    <citation type="submission" date="2016-10" db="EMBL/GenBank/DDBJ databases">
        <authorList>
            <person name="de Groot N.N."/>
        </authorList>
    </citation>
    <scope>NUCLEOTIDE SEQUENCE [LARGE SCALE GENOMIC DNA]</scope>
    <source>
        <strain evidence="7 8">DSM 1801</strain>
    </source>
</reference>
<feature type="binding site" evidence="6">
    <location>
        <begin position="205"/>
        <end position="208"/>
    </location>
    <ligand>
        <name>ATP</name>
        <dbReference type="ChEBI" id="CHEBI:30616"/>
    </ligand>
</feature>
<comment type="subunit">
    <text evidence="6">Forms polymers.</text>
</comment>
<dbReference type="GO" id="GO:0000902">
    <property type="term" value="P:cell morphogenesis"/>
    <property type="evidence" value="ECO:0007669"/>
    <property type="project" value="InterPro"/>
</dbReference>
<evidence type="ECO:0000256" key="1">
    <source>
        <dbReference type="ARBA" id="ARBA00022490"/>
    </source>
</evidence>
<keyword evidence="3 6" id="KW-0067">ATP-binding</keyword>
<comment type="caution">
    <text evidence="6">Lacks conserved residue(s) required for the propagation of feature annotation.</text>
</comment>
<comment type="subcellular location">
    <subcellularLocation>
        <location evidence="6">Cytoplasm</location>
    </subcellularLocation>
    <text evidence="6">Membrane-associated.</text>
</comment>
<dbReference type="STRING" id="29364.SAMN04487772_11826"/>
<dbReference type="EMBL" id="FOHN01000018">
    <property type="protein sequence ID" value="SET39357.1"/>
    <property type="molecule type" value="Genomic_DNA"/>
</dbReference>
<dbReference type="CDD" id="cd10225">
    <property type="entry name" value="ASKHA_NBD_MreB-like"/>
    <property type="match status" value="1"/>
</dbReference>
<dbReference type="SUPFAM" id="SSF53067">
    <property type="entry name" value="Actin-like ATPase domain"/>
    <property type="match status" value="2"/>
</dbReference>
<proteinExistence type="inferred from homology"/>
<dbReference type="Gene3D" id="3.30.420.40">
    <property type="match status" value="2"/>
</dbReference>
<keyword evidence="8" id="KW-1185">Reference proteome</keyword>
<keyword evidence="1 6" id="KW-0963">Cytoplasm</keyword>
<name>A0A1I0E3A7_9FIRM</name>
<dbReference type="PANTHER" id="PTHR42749:SF1">
    <property type="entry name" value="CELL SHAPE-DETERMINING PROTEIN MREB"/>
    <property type="match status" value="1"/>
</dbReference>
<dbReference type="RefSeq" id="WP_092478360.1">
    <property type="nucleotide sequence ID" value="NZ_FOHN01000018.1"/>
</dbReference>
<dbReference type="HAMAP" id="MF_02207">
    <property type="entry name" value="MreB"/>
    <property type="match status" value="1"/>
</dbReference>
<evidence type="ECO:0000256" key="3">
    <source>
        <dbReference type="ARBA" id="ARBA00022840"/>
    </source>
</evidence>
<comment type="function">
    <text evidence="6">Forms membrane-associated dynamic filaments that are essential for cell shape determination. Acts by regulating cell wall synthesis and cell elongation, and thus cell shape. A feedback loop between cell geometry and MreB localization may maintain elongated cell shape by targeting cell wall growth to regions of negative cell wall curvature.</text>
</comment>
<comment type="similarity">
    <text evidence="5 6">Belongs to the FtsA/MreB family.</text>
</comment>
<dbReference type="GO" id="GO:0008360">
    <property type="term" value="P:regulation of cell shape"/>
    <property type="evidence" value="ECO:0007669"/>
    <property type="project" value="UniProtKB-UniRule"/>
</dbReference>
<dbReference type="InterPro" id="IPR043129">
    <property type="entry name" value="ATPase_NBD"/>
</dbReference>
<dbReference type="InterPro" id="IPR056546">
    <property type="entry name" value="MreB_MamK-like"/>
</dbReference>
<organism evidence="7 8">
    <name type="scientific">[Clostridium] polysaccharolyticum</name>
    <dbReference type="NCBI Taxonomy" id="29364"/>
    <lineage>
        <taxon>Bacteria</taxon>
        <taxon>Bacillati</taxon>
        <taxon>Bacillota</taxon>
        <taxon>Clostridia</taxon>
        <taxon>Lachnospirales</taxon>
        <taxon>Lachnospiraceae</taxon>
    </lineage>
</organism>
<keyword evidence="4 6" id="KW-0133">Cell shape</keyword>
<dbReference type="GO" id="GO:0005524">
    <property type="term" value="F:ATP binding"/>
    <property type="evidence" value="ECO:0007669"/>
    <property type="project" value="UniProtKB-KW"/>
</dbReference>
<dbReference type="Proteomes" id="UP000199800">
    <property type="component" value="Unassembled WGS sequence"/>
</dbReference>
<dbReference type="AlphaFoldDB" id="A0A1I0E3A7"/>
<gene>
    <name evidence="6" type="primary">mreB</name>
    <name evidence="7" type="ORF">SAMN04487772_11826</name>
</gene>
<evidence type="ECO:0000256" key="6">
    <source>
        <dbReference type="HAMAP-Rule" id="MF_02207"/>
    </source>
</evidence>
<evidence type="ECO:0000256" key="4">
    <source>
        <dbReference type="ARBA" id="ARBA00022960"/>
    </source>
</evidence>
<keyword evidence="2 6" id="KW-0547">Nucleotide-binding</keyword>
<dbReference type="PRINTS" id="PR01652">
    <property type="entry name" value="SHAPEPROTEIN"/>
</dbReference>
<dbReference type="Pfam" id="PF06723">
    <property type="entry name" value="MreB_Mbl"/>
    <property type="match status" value="1"/>
</dbReference>
<sequence>MAKKVFGIDFGTSVIKIFKKGEGIVVDEKNVVATKKKKLYAGGNDAYDMFEKAPENITVSYPMRAGVIAEIENMRMLLDYFVQTKCFKKGVKSAAEFVVAVPTNITEVEKRAFDELVRNAVPKIKDVVLIEKPIVAALGIGLDVVSPRGVMTVDIGADTTEIGIISLGGIVLSKLIPVGGNKIDETIQLLVKKNHNLYIGRKTAEMIKMELGSAVEAEETAMKVFGRDVVTGLPKQQEIDSSLVCSAVREHLYTIVDAIKMILEHTPPEITSDIIDSGIFLTGGSAKIKELDKLISEETDLMVNVSEDCENSVARGLGVVMDDDGLLGQLHH</sequence>
<dbReference type="GO" id="GO:0005737">
    <property type="term" value="C:cytoplasm"/>
    <property type="evidence" value="ECO:0007669"/>
    <property type="project" value="UniProtKB-SubCell"/>
</dbReference>
<accession>A0A1I0E3A7</accession>
<dbReference type="InterPro" id="IPR004753">
    <property type="entry name" value="MreB"/>
</dbReference>
<dbReference type="OrthoDB" id="9768127at2"/>
<protein>
    <recommendedName>
        <fullName evidence="6">Cell shape-determining protein MreB</fullName>
    </recommendedName>
</protein>
<evidence type="ECO:0000256" key="2">
    <source>
        <dbReference type="ARBA" id="ARBA00022741"/>
    </source>
</evidence>
<evidence type="ECO:0000256" key="5">
    <source>
        <dbReference type="ARBA" id="ARBA00023458"/>
    </source>
</evidence>